<evidence type="ECO:0000313" key="7">
    <source>
        <dbReference type="EMBL" id="KAK1741948.1"/>
    </source>
</evidence>
<comment type="caution">
    <text evidence="7">The sequence shown here is derived from an EMBL/GenBank/DDBJ whole genome shotgun (WGS) entry which is preliminary data.</text>
</comment>
<comment type="subcellular location">
    <subcellularLocation>
        <location evidence="1">Nucleus</location>
    </subcellularLocation>
</comment>
<dbReference type="GO" id="GO:0000785">
    <property type="term" value="C:chromatin"/>
    <property type="evidence" value="ECO:0007669"/>
    <property type="project" value="TreeGrafter"/>
</dbReference>
<dbReference type="PANTHER" id="PTHR12663">
    <property type="entry name" value="ANDROGEN INDUCED INHIBITOR OF PROLIFERATION AS3 / PDS5-RELATED"/>
    <property type="match status" value="1"/>
</dbReference>
<evidence type="ECO:0000256" key="2">
    <source>
        <dbReference type="ARBA" id="ARBA00022618"/>
    </source>
</evidence>
<dbReference type="GO" id="GO:0005634">
    <property type="term" value="C:nucleus"/>
    <property type="evidence" value="ECO:0007669"/>
    <property type="project" value="UniProtKB-SubCell"/>
</dbReference>
<evidence type="ECO:0000256" key="4">
    <source>
        <dbReference type="ARBA" id="ARBA00023242"/>
    </source>
</evidence>
<evidence type="ECO:0000256" key="6">
    <source>
        <dbReference type="SAM" id="MobiDB-lite"/>
    </source>
</evidence>
<dbReference type="EMBL" id="JATAAI010000012">
    <property type="protein sequence ID" value="KAK1741948.1"/>
    <property type="molecule type" value="Genomic_DNA"/>
</dbReference>
<name>A0AAD8YA01_9STRA</name>
<keyword evidence="8" id="KW-1185">Reference proteome</keyword>
<feature type="region of interest" description="Disordered" evidence="6">
    <location>
        <begin position="280"/>
        <end position="314"/>
    </location>
</feature>
<feature type="region of interest" description="Disordered" evidence="6">
    <location>
        <begin position="981"/>
        <end position="1016"/>
    </location>
</feature>
<dbReference type="GO" id="GO:0007064">
    <property type="term" value="P:mitotic sister chromatid cohesion"/>
    <property type="evidence" value="ECO:0007669"/>
    <property type="project" value="InterPro"/>
</dbReference>
<dbReference type="SUPFAM" id="SSF48371">
    <property type="entry name" value="ARM repeat"/>
    <property type="match status" value="1"/>
</dbReference>
<dbReference type="GO" id="GO:0006281">
    <property type="term" value="P:DNA repair"/>
    <property type="evidence" value="ECO:0007669"/>
    <property type="project" value="TreeGrafter"/>
</dbReference>
<evidence type="ECO:0000256" key="1">
    <source>
        <dbReference type="ARBA" id="ARBA00004123"/>
    </source>
</evidence>
<accession>A0AAD8YA01</accession>
<organism evidence="7 8">
    <name type="scientific">Skeletonema marinoi</name>
    <dbReference type="NCBI Taxonomy" id="267567"/>
    <lineage>
        <taxon>Eukaryota</taxon>
        <taxon>Sar</taxon>
        <taxon>Stramenopiles</taxon>
        <taxon>Ochrophyta</taxon>
        <taxon>Bacillariophyta</taxon>
        <taxon>Coscinodiscophyceae</taxon>
        <taxon>Thalassiosirophycidae</taxon>
        <taxon>Thalassiosirales</taxon>
        <taxon>Skeletonemataceae</taxon>
        <taxon>Skeletonema</taxon>
        <taxon>Skeletonema marinoi-dohrnii complex</taxon>
    </lineage>
</organism>
<protein>
    <submittedName>
        <fullName evidence="7">Sister chromatid cohesion protein PDS5</fullName>
    </submittedName>
</protein>
<sequence>MAPRRKANDPPQVLSASYLEGAKNKNDLLKRLKNITEQLSDEDVEPHSPHYPGLSSLATSLVSVNDDDDTSYIYLNHKDKDVRLHSVLACMELFYIYAPEPPWNEDEIIEIFQQMIRQLGNLATCIPNDTSVSNQVHQYEAYFRILEQLSEVKIGVVLVDLVRTEQAPHALETLCELIKTILTCVHVDHPPEVGQHAESAVAACVEEFEGNIPNAVLDELLMPVGSGPVTYSKENPPAQIQQTNPSYLVAAKVLRKTEDKISSPIANLLNGIFSGDPKTLESTSLSAEDSTESPPSSGKKKKKGGKDTSSPTLNFTKDVGAGDVYSIAYELHRITPMILTTVIGTVASDLTNTDVDKRWQATKLLGRLFAARTSDIAMRFRPCFRDWLRRSYDPEGAIREMMIRSLTNFLSSQYNQTDLCSDVSEALSVIIKLDKITEIRVYAIHQVCELAHSATSDDAAAGEANRRKTHPISAVSAELLNAVGSRVSSKFKTERKDAITGLAKIYYKHYVSKKLQHVQEGGENVDIDEILDVLSKENVDTALEEKFSWIPQKVFESVFFTDKQDPDLRSRIFQIVDDIMLGTVKKEGAMLSPTSRAVGLAMMLQTLQTKDSANKWMCTLFSHRSNLQRSLASYLDARSKAKECESGSAEAFTADADAMEKLEKMAALCAPPLATGKNSADEGDLETVLRKLHAAKDKHIFRILSTIATPTHSPSARLRALDELPKRTKSLGNATSSWVRSMARRCAMGSFINSESIDTCIMLSQECFEAGDCEAASHFLRCVKIATSIFPAIGGTKECFKTLAEFFDLCRTTVMTSAMKKDMEKFGIVTIISDILAKAASSRTGKKEKDTDSVDTLRKQLHRTCTREGTPEQARNAVYAIAAMMNPRSKPVTDLSVRARKEKNEFEPILKALVNPSRLSIPDDDANPKTKDRIISVLTAITAIAECAPYAFNASGEGSKLGWGERAIKFALDSALLGRNTRLDTSRDDGDESEDSDNDEESPEKVGVRRPTKGKRMACLCTVK</sequence>
<dbReference type="GO" id="GO:0051301">
    <property type="term" value="P:cell division"/>
    <property type="evidence" value="ECO:0007669"/>
    <property type="project" value="UniProtKB-KW"/>
</dbReference>
<dbReference type="AlphaFoldDB" id="A0AAD8YA01"/>
<evidence type="ECO:0000256" key="3">
    <source>
        <dbReference type="ARBA" id="ARBA00022776"/>
    </source>
</evidence>
<dbReference type="Pfam" id="PF20168">
    <property type="entry name" value="PDS5"/>
    <property type="match status" value="1"/>
</dbReference>
<dbReference type="Proteomes" id="UP001224775">
    <property type="component" value="Unassembled WGS sequence"/>
</dbReference>
<reference evidence="7" key="1">
    <citation type="submission" date="2023-06" db="EMBL/GenBank/DDBJ databases">
        <title>Survivors Of The Sea: Transcriptome response of Skeletonema marinoi to long-term dormancy.</title>
        <authorList>
            <person name="Pinder M.I.M."/>
            <person name="Kourtchenko O."/>
            <person name="Robertson E.K."/>
            <person name="Larsson T."/>
            <person name="Maumus F."/>
            <person name="Osuna-Cruz C.M."/>
            <person name="Vancaester E."/>
            <person name="Stenow R."/>
            <person name="Vandepoele K."/>
            <person name="Ploug H."/>
            <person name="Bruchert V."/>
            <person name="Godhe A."/>
            <person name="Topel M."/>
        </authorList>
    </citation>
    <scope>NUCLEOTIDE SEQUENCE</scope>
    <source>
        <strain evidence="7">R05AC</strain>
    </source>
</reference>
<keyword evidence="5" id="KW-0131">Cell cycle</keyword>
<keyword evidence="2" id="KW-0132">Cell division</keyword>
<dbReference type="InterPro" id="IPR039776">
    <property type="entry name" value="Pds5"/>
</dbReference>
<keyword evidence="3" id="KW-0498">Mitosis</keyword>
<evidence type="ECO:0000256" key="5">
    <source>
        <dbReference type="ARBA" id="ARBA00023306"/>
    </source>
</evidence>
<keyword evidence="4" id="KW-0539">Nucleus</keyword>
<evidence type="ECO:0000313" key="8">
    <source>
        <dbReference type="Proteomes" id="UP001224775"/>
    </source>
</evidence>
<proteinExistence type="predicted"/>
<dbReference type="PANTHER" id="PTHR12663:SF0">
    <property type="entry name" value="PRECOCIOUS DISSOCIATION OF SISTERS 5, ISOFORM A"/>
    <property type="match status" value="1"/>
</dbReference>
<gene>
    <name evidence="7" type="ORF">QTG54_007521</name>
</gene>
<feature type="compositionally biased region" description="Acidic residues" evidence="6">
    <location>
        <begin position="989"/>
        <end position="1002"/>
    </location>
</feature>
<dbReference type="InterPro" id="IPR016024">
    <property type="entry name" value="ARM-type_fold"/>
</dbReference>